<feature type="compositionally biased region" description="Basic and acidic residues" evidence="3">
    <location>
        <begin position="441"/>
        <end position="455"/>
    </location>
</feature>
<dbReference type="AlphaFoldDB" id="A0A0L0P5I2"/>
<evidence type="ECO:0000313" key="5">
    <source>
        <dbReference type="EMBL" id="KNE01539.1"/>
    </source>
</evidence>
<dbReference type="InterPro" id="IPR036869">
    <property type="entry name" value="J_dom_sf"/>
</dbReference>
<dbReference type="VEuPathDB" id="FungiDB:CJI96_0003958"/>
<evidence type="ECO:0000256" key="1">
    <source>
        <dbReference type="ARBA" id="ARBA00023186"/>
    </source>
</evidence>
<dbReference type="PANTHER" id="PTHR45006">
    <property type="entry name" value="DNAJ-LIKE PROTEIN 1"/>
    <property type="match status" value="1"/>
</dbReference>
<keyword evidence="1" id="KW-0143">Chaperone</keyword>
<dbReference type="FunFam" id="1.10.287.110:FF:000028">
    <property type="entry name" value="DnaJ domain protein"/>
    <property type="match status" value="1"/>
</dbReference>
<dbReference type="PRINTS" id="PR00625">
    <property type="entry name" value="JDOMAIN"/>
</dbReference>
<feature type="compositionally biased region" description="Polar residues" evidence="3">
    <location>
        <begin position="134"/>
        <end position="143"/>
    </location>
</feature>
<feature type="region of interest" description="Disordered" evidence="3">
    <location>
        <begin position="436"/>
        <end position="455"/>
    </location>
</feature>
<proteinExistence type="predicted"/>
<dbReference type="VEuPathDB" id="FungiDB:QG37_01367"/>
<keyword evidence="2" id="KW-0175">Coiled coil</keyword>
<dbReference type="SMART" id="SM00271">
    <property type="entry name" value="DnaJ"/>
    <property type="match status" value="1"/>
</dbReference>
<dbReference type="GO" id="GO:0016558">
    <property type="term" value="P:protein import into peroxisome matrix"/>
    <property type="evidence" value="ECO:0007669"/>
    <property type="project" value="TreeGrafter"/>
</dbReference>
<dbReference type="PANTHER" id="PTHR45006:SF1">
    <property type="entry name" value="DNAJ-LIKE PROTEIN 1"/>
    <property type="match status" value="1"/>
</dbReference>
<comment type="caution">
    <text evidence="5">The sequence shown here is derived from an EMBL/GenBank/DDBJ whole genome shotgun (WGS) entry which is preliminary data.</text>
</comment>
<evidence type="ECO:0000256" key="3">
    <source>
        <dbReference type="SAM" id="MobiDB-lite"/>
    </source>
</evidence>
<evidence type="ECO:0000259" key="4">
    <source>
        <dbReference type="PROSITE" id="PS50076"/>
    </source>
</evidence>
<reference evidence="6" key="1">
    <citation type="journal article" date="2015" name="BMC Genomics">
        <title>Draft genome of a commonly misdiagnosed multidrug resistant pathogen Candida auris.</title>
        <authorList>
            <person name="Chatterjee S."/>
            <person name="Alampalli S.V."/>
            <person name="Nageshan R.K."/>
            <person name="Chettiar S.T."/>
            <person name="Joshi S."/>
            <person name="Tatu U.S."/>
        </authorList>
    </citation>
    <scope>NUCLEOTIDE SEQUENCE [LARGE SCALE GENOMIC DNA]</scope>
    <source>
        <strain evidence="6">6684</strain>
    </source>
</reference>
<sequence length="455" mass="51693">MVKDTTYYDILGVAETATEVELKKAYRKQAIKLHPDKNGNDPDAAAKFQELGEAYGILQNPELRKLYDEVGIEGMKENKMAADAADIDPAEFFKMIFGGDSFRDWIGELSMLNDMAKTAEILGDSEEESEKTSEQATDDVNSKVQDLSVNDKKEGETTVGAHTGEGRYTELNAEIEKKKKAKIKKEQREKLHEFYKESKAAEEKRVAELAENLLSRVEKYRSAATNPDALRQYTAKLREELEDLKVESFGIQLLQLIGKTYSSQARATIQASKTFGVSKIYTSMKTKTNRMKSGFLIIKTALDAQMSAEEMVQEQARLEQSGAELTEAEKFKQMEQERIMTGKFLKTAWASTKFELTGVLNKVCQKVLNDKSLSKKERVQRAEAVNYIAKQMLETRRTPEEDEEAQIFEEMMAEASAKKSKGKHAKMSERDFEQYFQHYNPEGHEDPELHGTEKK</sequence>
<dbReference type="CDD" id="cd06257">
    <property type="entry name" value="DnaJ"/>
    <property type="match status" value="1"/>
</dbReference>
<organism evidence="5 6">
    <name type="scientific">Candidozyma auris</name>
    <name type="common">Yeast</name>
    <name type="synonym">Candida auris</name>
    <dbReference type="NCBI Taxonomy" id="498019"/>
    <lineage>
        <taxon>Eukaryota</taxon>
        <taxon>Fungi</taxon>
        <taxon>Dikarya</taxon>
        <taxon>Ascomycota</taxon>
        <taxon>Saccharomycotina</taxon>
        <taxon>Pichiomycetes</taxon>
        <taxon>Metschnikowiaceae</taxon>
        <taxon>Candidozyma</taxon>
    </lineage>
</organism>
<dbReference type="Pfam" id="PF14308">
    <property type="entry name" value="DnaJ-X"/>
    <property type="match status" value="1"/>
</dbReference>
<dbReference type="VEuPathDB" id="FungiDB:CJJ09_004184"/>
<dbReference type="VEuPathDB" id="FungiDB:CJI97_005253"/>
<name>A0A0L0P5I2_CANAR</name>
<protein>
    <recommendedName>
        <fullName evidence="4">J domain-containing protein</fullName>
    </recommendedName>
</protein>
<feature type="region of interest" description="Disordered" evidence="3">
    <location>
        <begin position="123"/>
        <end position="143"/>
    </location>
</feature>
<evidence type="ECO:0000313" key="6">
    <source>
        <dbReference type="Proteomes" id="UP000037122"/>
    </source>
</evidence>
<dbReference type="GO" id="GO:0005829">
    <property type="term" value="C:cytosol"/>
    <property type="evidence" value="ECO:0007669"/>
    <property type="project" value="TreeGrafter"/>
</dbReference>
<dbReference type="VEuPathDB" id="FungiDB:B9J08_005169"/>
<dbReference type="PROSITE" id="PS50076">
    <property type="entry name" value="DNAJ_2"/>
    <property type="match status" value="1"/>
</dbReference>
<dbReference type="InterPro" id="IPR026894">
    <property type="entry name" value="DnaJ_X"/>
</dbReference>
<gene>
    <name evidence="5" type="ORF">QG37_01367</name>
</gene>
<dbReference type="VEuPathDB" id="FungiDB:CJJ07_000244"/>
<dbReference type="InterPro" id="IPR001623">
    <property type="entry name" value="DnaJ_domain"/>
</dbReference>
<dbReference type="EMBL" id="LGST01000009">
    <property type="protein sequence ID" value="KNE01539.1"/>
    <property type="molecule type" value="Genomic_DNA"/>
</dbReference>
<dbReference type="Gene3D" id="1.10.287.110">
    <property type="entry name" value="DnaJ domain"/>
    <property type="match status" value="1"/>
</dbReference>
<dbReference type="Pfam" id="PF00226">
    <property type="entry name" value="DnaJ"/>
    <property type="match status" value="1"/>
</dbReference>
<accession>A0A0L0P5I2</accession>
<dbReference type="Proteomes" id="UP000037122">
    <property type="component" value="Unassembled WGS sequence"/>
</dbReference>
<dbReference type="InterPro" id="IPR052814">
    <property type="entry name" value="Peroxisomal_DnaJ"/>
</dbReference>
<dbReference type="SUPFAM" id="SSF46565">
    <property type="entry name" value="Chaperone J-domain"/>
    <property type="match status" value="1"/>
</dbReference>
<evidence type="ECO:0000256" key="2">
    <source>
        <dbReference type="SAM" id="Coils"/>
    </source>
</evidence>
<feature type="coiled-coil region" evidence="2">
    <location>
        <begin position="168"/>
        <end position="212"/>
    </location>
</feature>
<feature type="domain" description="J" evidence="4">
    <location>
        <begin position="6"/>
        <end position="71"/>
    </location>
</feature>